<dbReference type="AlphaFoldDB" id="A0A840UKW7"/>
<dbReference type="GO" id="GO:0005829">
    <property type="term" value="C:cytosol"/>
    <property type="evidence" value="ECO:0007669"/>
    <property type="project" value="TreeGrafter"/>
</dbReference>
<dbReference type="InterPro" id="IPR005632">
    <property type="entry name" value="Chaperone_Skp"/>
</dbReference>
<dbReference type="InterPro" id="IPR024930">
    <property type="entry name" value="Skp_dom_sf"/>
</dbReference>
<feature type="signal peptide" evidence="3">
    <location>
        <begin position="1"/>
        <end position="23"/>
    </location>
</feature>
<dbReference type="SMART" id="SM00935">
    <property type="entry name" value="OmpH"/>
    <property type="match status" value="1"/>
</dbReference>
<evidence type="ECO:0000256" key="2">
    <source>
        <dbReference type="ARBA" id="ARBA00022729"/>
    </source>
</evidence>
<gene>
    <name evidence="4" type="ORF">HNR32_001505</name>
</gene>
<protein>
    <submittedName>
        <fullName evidence="4">Skp family chaperone for outer membrane proteins</fullName>
    </submittedName>
</protein>
<dbReference type="RefSeq" id="WP_183861220.1">
    <property type="nucleotide sequence ID" value="NZ_JACHFH010000016.1"/>
</dbReference>
<dbReference type="PROSITE" id="PS51257">
    <property type="entry name" value="PROKAR_LIPOPROTEIN"/>
    <property type="match status" value="1"/>
</dbReference>
<dbReference type="PANTHER" id="PTHR35089">
    <property type="entry name" value="CHAPERONE PROTEIN SKP"/>
    <property type="match status" value="1"/>
</dbReference>
<organism evidence="4 5">
    <name type="scientific">Pectinatus brassicae</name>
    <dbReference type="NCBI Taxonomy" id="862415"/>
    <lineage>
        <taxon>Bacteria</taxon>
        <taxon>Bacillati</taxon>
        <taxon>Bacillota</taxon>
        <taxon>Negativicutes</taxon>
        <taxon>Selenomonadales</taxon>
        <taxon>Selenomonadaceae</taxon>
        <taxon>Pectinatus</taxon>
    </lineage>
</organism>
<keyword evidence="5" id="KW-1185">Reference proteome</keyword>
<evidence type="ECO:0000256" key="1">
    <source>
        <dbReference type="ARBA" id="ARBA00009091"/>
    </source>
</evidence>
<name>A0A840UKW7_9FIRM</name>
<reference evidence="4 5" key="1">
    <citation type="submission" date="2020-08" db="EMBL/GenBank/DDBJ databases">
        <title>Genomic Encyclopedia of Type Strains, Phase IV (KMG-IV): sequencing the most valuable type-strain genomes for metagenomic binning, comparative biology and taxonomic classification.</title>
        <authorList>
            <person name="Goeker M."/>
        </authorList>
    </citation>
    <scope>NUCLEOTIDE SEQUENCE [LARGE SCALE GENOMIC DNA]</scope>
    <source>
        <strain evidence="4 5">DSM 24661</strain>
    </source>
</reference>
<proteinExistence type="inferred from homology"/>
<dbReference type="GO" id="GO:0050821">
    <property type="term" value="P:protein stabilization"/>
    <property type="evidence" value="ECO:0007669"/>
    <property type="project" value="TreeGrafter"/>
</dbReference>
<dbReference type="EMBL" id="JACHFH010000016">
    <property type="protein sequence ID" value="MBB5336357.1"/>
    <property type="molecule type" value="Genomic_DNA"/>
</dbReference>
<evidence type="ECO:0000256" key="3">
    <source>
        <dbReference type="SAM" id="SignalP"/>
    </source>
</evidence>
<dbReference type="PANTHER" id="PTHR35089:SF1">
    <property type="entry name" value="CHAPERONE PROTEIN SKP"/>
    <property type="match status" value="1"/>
</dbReference>
<keyword evidence="2 3" id="KW-0732">Signal</keyword>
<evidence type="ECO:0000313" key="4">
    <source>
        <dbReference type="EMBL" id="MBB5336357.1"/>
    </source>
</evidence>
<sequence length="161" mass="17733">MSQKVRKILLAVCITIAACFLLAGCSNKAKIGYIDIALVSTQSPQIKKINTDFENEYKTVNAQMEELIKKQGSMKPEDYTKEVQQLQRKAYGIQQKYNAKRRTLIDNVLAQISKEKGLSAVTIKSSVGLDPQGSKEDAARVDGAVVNGGIDITDEVIKKLQ</sequence>
<dbReference type="GO" id="GO:0051082">
    <property type="term" value="F:unfolded protein binding"/>
    <property type="evidence" value="ECO:0007669"/>
    <property type="project" value="InterPro"/>
</dbReference>
<comment type="caution">
    <text evidence="4">The sequence shown here is derived from an EMBL/GenBank/DDBJ whole genome shotgun (WGS) entry which is preliminary data.</text>
</comment>
<feature type="chain" id="PRO_5039260534" evidence="3">
    <location>
        <begin position="24"/>
        <end position="161"/>
    </location>
</feature>
<dbReference type="Gene3D" id="3.30.910.20">
    <property type="entry name" value="Skp domain"/>
    <property type="match status" value="1"/>
</dbReference>
<evidence type="ECO:0000313" key="5">
    <source>
        <dbReference type="Proteomes" id="UP000559117"/>
    </source>
</evidence>
<comment type="similarity">
    <text evidence="1">Belongs to the Skp family.</text>
</comment>
<dbReference type="SUPFAM" id="SSF111384">
    <property type="entry name" value="OmpH-like"/>
    <property type="match status" value="1"/>
</dbReference>
<accession>A0A840UKW7</accession>
<dbReference type="Proteomes" id="UP000559117">
    <property type="component" value="Unassembled WGS sequence"/>
</dbReference>